<name>A0A1E4SQE8_9ASCO</name>
<evidence type="ECO:0000313" key="3">
    <source>
        <dbReference type="Proteomes" id="UP000094285"/>
    </source>
</evidence>
<gene>
    <name evidence="2" type="ORF">CANTADRAFT_119296</name>
</gene>
<proteinExistence type="predicted"/>
<feature type="chain" id="PRO_5009162871" evidence="1">
    <location>
        <begin position="20"/>
        <end position="117"/>
    </location>
</feature>
<dbReference type="RefSeq" id="XP_020066853.1">
    <property type="nucleotide sequence ID" value="XM_020206211.1"/>
</dbReference>
<dbReference type="EMBL" id="KV453909">
    <property type="protein sequence ID" value="ODV81731.1"/>
    <property type="molecule type" value="Genomic_DNA"/>
</dbReference>
<keyword evidence="3" id="KW-1185">Reference proteome</keyword>
<accession>A0A1E4SQE8</accession>
<evidence type="ECO:0000313" key="2">
    <source>
        <dbReference type="EMBL" id="ODV81731.1"/>
    </source>
</evidence>
<keyword evidence="1" id="KW-0732">Signal</keyword>
<dbReference type="GeneID" id="30980348"/>
<dbReference type="AlphaFoldDB" id="A0A1E4SQE8"/>
<reference evidence="3" key="1">
    <citation type="submission" date="2016-05" db="EMBL/GenBank/DDBJ databases">
        <title>Comparative genomics of biotechnologically important yeasts.</title>
        <authorList>
            <consortium name="DOE Joint Genome Institute"/>
            <person name="Riley R."/>
            <person name="Haridas S."/>
            <person name="Wolfe K.H."/>
            <person name="Lopes M.R."/>
            <person name="Hittinger C.T."/>
            <person name="Goker M."/>
            <person name="Salamov A."/>
            <person name="Wisecaver J."/>
            <person name="Long T.M."/>
            <person name="Aerts A.L."/>
            <person name="Barry K."/>
            <person name="Choi C."/>
            <person name="Clum A."/>
            <person name="Coughlan A.Y."/>
            <person name="Deshpande S."/>
            <person name="Douglass A.P."/>
            <person name="Hanson S.J."/>
            <person name="Klenk H.-P."/>
            <person name="Labutti K."/>
            <person name="Lapidus A."/>
            <person name="Lindquist E."/>
            <person name="Lipzen A."/>
            <person name="Meier-Kolthoff J.P."/>
            <person name="Ohm R.A."/>
            <person name="Otillar R.P."/>
            <person name="Pangilinan J."/>
            <person name="Peng Y."/>
            <person name="Rokas A."/>
            <person name="Rosa C.A."/>
            <person name="Scheuner C."/>
            <person name="Sibirny A.A."/>
            <person name="Slot J.C."/>
            <person name="Stielow J.B."/>
            <person name="Sun H."/>
            <person name="Kurtzman C.P."/>
            <person name="Blackwell M."/>
            <person name="Grigoriev I.V."/>
            <person name="Jeffries T.W."/>
        </authorList>
    </citation>
    <scope>NUCLEOTIDE SEQUENCE [LARGE SCALE GENOMIC DNA]</scope>
    <source>
        <strain evidence="3">NRRL Y-17324</strain>
    </source>
</reference>
<dbReference type="Proteomes" id="UP000094285">
    <property type="component" value="Unassembled WGS sequence"/>
</dbReference>
<evidence type="ECO:0000256" key="1">
    <source>
        <dbReference type="SAM" id="SignalP"/>
    </source>
</evidence>
<sequence>MRLSTSLITALGFSAMAQAITDQQQLFKIDLMPPADSNPNAVGRPQISEADSQPFTTIRAKTTTSTGDSFLHTFSSFYSSLPNVDPSSTSKGENGGQLLKPVPAVVALISFANVILL</sequence>
<organism evidence="2 3">
    <name type="scientific">Suhomyces tanzawaensis NRRL Y-17324</name>
    <dbReference type="NCBI Taxonomy" id="984487"/>
    <lineage>
        <taxon>Eukaryota</taxon>
        <taxon>Fungi</taxon>
        <taxon>Dikarya</taxon>
        <taxon>Ascomycota</taxon>
        <taxon>Saccharomycotina</taxon>
        <taxon>Pichiomycetes</taxon>
        <taxon>Debaryomycetaceae</taxon>
        <taxon>Suhomyces</taxon>
    </lineage>
</organism>
<feature type="signal peptide" evidence="1">
    <location>
        <begin position="1"/>
        <end position="19"/>
    </location>
</feature>
<protein>
    <submittedName>
        <fullName evidence="2">Uncharacterized protein</fullName>
    </submittedName>
</protein>